<gene>
    <name evidence="1" type="ORF">DL762_007649</name>
</gene>
<keyword evidence="2" id="KW-1185">Reference proteome</keyword>
<organism evidence="1 2">
    <name type="scientific">Monosporascus cannonballus</name>
    <dbReference type="NCBI Taxonomy" id="155416"/>
    <lineage>
        <taxon>Eukaryota</taxon>
        <taxon>Fungi</taxon>
        <taxon>Dikarya</taxon>
        <taxon>Ascomycota</taxon>
        <taxon>Pezizomycotina</taxon>
        <taxon>Sordariomycetes</taxon>
        <taxon>Xylariomycetidae</taxon>
        <taxon>Xylariales</taxon>
        <taxon>Xylariales incertae sedis</taxon>
        <taxon>Monosporascus</taxon>
    </lineage>
</organism>
<comment type="caution">
    <text evidence="1">The sequence shown here is derived from an EMBL/GenBank/DDBJ whole genome shotgun (WGS) entry which is preliminary data.</text>
</comment>
<evidence type="ECO:0000313" key="1">
    <source>
        <dbReference type="EMBL" id="RYO80410.1"/>
    </source>
</evidence>
<accession>A0ABY0GYI6</accession>
<dbReference type="EMBL" id="QJNS01000290">
    <property type="protein sequence ID" value="RYO80410.1"/>
    <property type="molecule type" value="Genomic_DNA"/>
</dbReference>
<evidence type="ECO:0000313" key="2">
    <source>
        <dbReference type="Proteomes" id="UP000294003"/>
    </source>
</evidence>
<proteinExistence type="predicted"/>
<dbReference type="Proteomes" id="UP000294003">
    <property type="component" value="Unassembled WGS sequence"/>
</dbReference>
<name>A0ABY0GYI6_9PEZI</name>
<reference evidence="1 2" key="1">
    <citation type="submission" date="2018-06" db="EMBL/GenBank/DDBJ databases">
        <title>Complete Genomes of Monosporascus.</title>
        <authorList>
            <person name="Robinson A.J."/>
            <person name="Natvig D.O."/>
        </authorList>
    </citation>
    <scope>NUCLEOTIDE SEQUENCE [LARGE SCALE GENOMIC DNA]</scope>
    <source>
        <strain evidence="1 2">CBS 609.92</strain>
    </source>
</reference>
<sequence length="358" mass="38385">MEVFLNGRKDRKTYGLLGYVCSKVRSKQASDHIVENKFFTYPITRGYVAHCQAEEKCKEYLKKLLEGGGRCYGPSNGDTKGGTWRVGDNAVSYHALGSKVPPREDALNKLYADAAISEQHVNRCDVPLFSALAAGCLAVEADVHLVGDDLEIGRNRPARGRTLGRRCVGPLPVILGHNGGGWSGGRAGDFGAKPDHGPHADGGLQDYGSAPIDRIASGDGIPSADVFYDADVNGLDGRDYRDTNSYYASVNNKGLSRKPSFGGDDEEAGCRSSGGAILRQSESEWEKPIELGVDMLDADDMSNTARLPRIRQTKGIEGKLGSIDKGGYAVRDQLEAVRQDGIDKTGSEYAAYSSTTGA</sequence>
<protein>
    <submittedName>
        <fullName evidence="1">Uncharacterized protein</fullName>
    </submittedName>
</protein>